<accession>A0A9D4AD85</accession>
<comment type="caution">
    <text evidence="1">The sequence shown here is derived from an EMBL/GenBank/DDBJ whole genome shotgun (WGS) entry which is preliminary data.</text>
</comment>
<organism evidence="1 2">
    <name type="scientific">Gossypium stocksii</name>
    <dbReference type="NCBI Taxonomy" id="47602"/>
    <lineage>
        <taxon>Eukaryota</taxon>
        <taxon>Viridiplantae</taxon>
        <taxon>Streptophyta</taxon>
        <taxon>Embryophyta</taxon>
        <taxon>Tracheophyta</taxon>
        <taxon>Spermatophyta</taxon>
        <taxon>Magnoliopsida</taxon>
        <taxon>eudicotyledons</taxon>
        <taxon>Gunneridae</taxon>
        <taxon>Pentapetalae</taxon>
        <taxon>rosids</taxon>
        <taxon>malvids</taxon>
        <taxon>Malvales</taxon>
        <taxon>Malvaceae</taxon>
        <taxon>Malvoideae</taxon>
        <taxon>Gossypium</taxon>
    </lineage>
</organism>
<proteinExistence type="predicted"/>
<gene>
    <name evidence="1" type="ORF">J1N35_010974</name>
</gene>
<dbReference type="Proteomes" id="UP000828251">
    <property type="component" value="Unassembled WGS sequence"/>
</dbReference>
<evidence type="ECO:0000313" key="2">
    <source>
        <dbReference type="Proteomes" id="UP000828251"/>
    </source>
</evidence>
<sequence>MTFHINSLSELLAFIVWTDYPIFDVLPSHDLTHFIPMFNDLVGVLVFIVPMDYPMFTVLTNYPMFIVLADYLTFFEVSPRKTLPPSRCRPIEPVNRRHSVSLWNLISINIDSSYV</sequence>
<dbReference type="AlphaFoldDB" id="A0A9D4AD85"/>
<dbReference type="EMBL" id="JAIQCV010000004">
    <property type="protein sequence ID" value="KAH1107206.1"/>
    <property type="molecule type" value="Genomic_DNA"/>
</dbReference>
<evidence type="ECO:0000313" key="1">
    <source>
        <dbReference type="EMBL" id="KAH1107206.1"/>
    </source>
</evidence>
<name>A0A9D4AD85_9ROSI</name>
<keyword evidence="2" id="KW-1185">Reference proteome</keyword>
<protein>
    <submittedName>
        <fullName evidence="1">Uncharacterized protein</fullName>
    </submittedName>
</protein>
<reference evidence="1 2" key="1">
    <citation type="journal article" date="2021" name="Plant Biotechnol. J.">
        <title>Multi-omics assisted identification of the key and species-specific regulatory components of drought-tolerant mechanisms in Gossypium stocksii.</title>
        <authorList>
            <person name="Yu D."/>
            <person name="Ke L."/>
            <person name="Zhang D."/>
            <person name="Wu Y."/>
            <person name="Sun Y."/>
            <person name="Mei J."/>
            <person name="Sun J."/>
            <person name="Sun Y."/>
        </authorList>
    </citation>
    <scope>NUCLEOTIDE SEQUENCE [LARGE SCALE GENOMIC DNA]</scope>
    <source>
        <strain evidence="2">cv. E1</strain>
        <tissue evidence="1">Leaf</tissue>
    </source>
</reference>